<dbReference type="Pfam" id="PF00934">
    <property type="entry name" value="PE"/>
    <property type="match status" value="1"/>
</dbReference>
<dbReference type="Proteomes" id="UP001229081">
    <property type="component" value="Unassembled WGS sequence"/>
</dbReference>
<evidence type="ECO:0000313" key="3">
    <source>
        <dbReference type="Proteomes" id="UP001229081"/>
    </source>
</evidence>
<gene>
    <name evidence="2" type="ORF">QXL92_10715</name>
</gene>
<feature type="domain" description="PE" evidence="1">
    <location>
        <begin position="4"/>
        <end position="94"/>
    </location>
</feature>
<reference evidence="2" key="1">
    <citation type="submission" date="2023-06" db="EMBL/GenBank/DDBJ databases">
        <title>Identification of two novel mycobacterium reveal diversities and complexities of Mycobacterium gordonae clade.</title>
        <authorList>
            <person name="Matsumoto Y."/>
            <person name="Nakamura S."/>
            <person name="Motooka D."/>
            <person name="Fukushima K."/>
        </authorList>
    </citation>
    <scope>NUCLEOTIDE SEQUENCE</scope>
    <source>
        <strain evidence="2">TY812</strain>
    </source>
</reference>
<evidence type="ECO:0000259" key="1">
    <source>
        <dbReference type="Pfam" id="PF00934"/>
    </source>
</evidence>
<evidence type="ECO:0000313" key="2">
    <source>
        <dbReference type="EMBL" id="MDP7735212.1"/>
    </source>
</evidence>
<dbReference type="InterPro" id="IPR038332">
    <property type="entry name" value="PPE_sf"/>
</dbReference>
<dbReference type="AlphaFoldDB" id="A0A4R5WFH8"/>
<dbReference type="InterPro" id="IPR000084">
    <property type="entry name" value="PE-PGRS_N"/>
</dbReference>
<dbReference type="SUPFAM" id="SSF140459">
    <property type="entry name" value="PE/PPE dimer-like"/>
    <property type="match status" value="1"/>
</dbReference>
<sequence length="328" mass="32327">MSLLTVVPDAVATASSNIESMGSSLRSASDAAVRSTTAIAPPGADEISSAITSLFGTHGQEFAAVNARAAAFQAEFVKLLNGGALQYVNAEIANAQQVLSSLLGGAGVVNPAEAVSQTSSISTPFGPISITQTFDVPSSGNGPLSAAISAVTPLGPVSFAVNGAVSTVGSPTSVVSTLGLTGGTISVPTPLRLAIGAAGPMITGGYSLFNSYNAFTSAMTGGNVLGAATAFFSAPFNWTNAVLFGHQTITLPLGQIGGTGPDVSLGIPFGGLFASSAPITMSVPAFSITDASAVPSVTQAWSGSNFAFGGSQFGGLGTEVLKAFGLPL</sequence>
<accession>A0A4R5WFH8</accession>
<protein>
    <submittedName>
        <fullName evidence="2">PE family protein</fullName>
    </submittedName>
</protein>
<organism evidence="2 3">
    <name type="scientific">Mycobacterium paragordonae</name>
    <dbReference type="NCBI Taxonomy" id="1389713"/>
    <lineage>
        <taxon>Bacteria</taxon>
        <taxon>Bacillati</taxon>
        <taxon>Actinomycetota</taxon>
        <taxon>Actinomycetes</taxon>
        <taxon>Mycobacteriales</taxon>
        <taxon>Mycobacteriaceae</taxon>
        <taxon>Mycobacterium</taxon>
    </lineage>
</organism>
<dbReference type="Gene3D" id="1.10.287.850">
    <property type="entry name" value="HP0062-like domain"/>
    <property type="match status" value="1"/>
</dbReference>
<dbReference type="EMBL" id="JAUFSA010000001">
    <property type="protein sequence ID" value="MDP7735212.1"/>
    <property type="molecule type" value="Genomic_DNA"/>
</dbReference>
<name>A0A4R5WFH8_9MYCO</name>
<comment type="caution">
    <text evidence="2">The sequence shown here is derived from an EMBL/GenBank/DDBJ whole genome shotgun (WGS) entry which is preliminary data.</text>
</comment>
<dbReference type="RefSeq" id="WP_133437662.1">
    <property type="nucleotide sequence ID" value="NZ_JAUFSA010000001.1"/>
</dbReference>
<proteinExistence type="predicted"/>